<dbReference type="Proteomes" id="UP000765509">
    <property type="component" value="Unassembled WGS sequence"/>
</dbReference>
<reference evidence="1" key="1">
    <citation type="submission" date="2021-03" db="EMBL/GenBank/DDBJ databases">
        <title>Draft genome sequence of rust myrtle Austropuccinia psidii MF-1, a brazilian biotype.</title>
        <authorList>
            <person name="Quecine M.C."/>
            <person name="Pachon D.M.R."/>
            <person name="Bonatelli M.L."/>
            <person name="Correr F.H."/>
            <person name="Franceschini L.M."/>
            <person name="Leite T.F."/>
            <person name="Margarido G.R.A."/>
            <person name="Almeida C.A."/>
            <person name="Ferrarezi J.A."/>
            <person name="Labate C.A."/>
        </authorList>
    </citation>
    <scope>NUCLEOTIDE SEQUENCE</scope>
    <source>
        <strain evidence="1">MF-1</strain>
    </source>
</reference>
<dbReference type="EMBL" id="AVOT02061526">
    <property type="protein sequence ID" value="MBW0554737.1"/>
    <property type="molecule type" value="Genomic_DNA"/>
</dbReference>
<evidence type="ECO:0000313" key="1">
    <source>
        <dbReference type="EMBL" id="MBW0554737.1"/>
    </source>
</evidence>
<proteinExistence type="predicted"/>
<evidence type="ECO:0000313" key="2">
    <source>
        <dbReference type="Proteomes" id="UP000765509"/>
    </source>
</evidence>
<dbReference type="AlphaFoldDB" id="A0A9Q3PBI8"/>
<dbReference type="OrthoDB" id="2505547at2759"/>
<sequence>MSVSTLSKKAADNDANAKPLSNKEVYSLLNSLRLEVLSFKSARSADAAKVQSLRMQISSSPLPSAPLQQLLHINTLAYKRFMQEPYCAANGFPKLQGDSCNVPEGVSSPNCFLRIAYNSKALVEDSPSLLDVQSPKENRAISHFIDASIPHNFALWIGIIPS</sequence>
<accession>A0A9Q3PBI8</accession>
<gene>
    <name evidence="1" type="ORF">O181_094452</name>
</gene>
<organism evidence="1 2">
    <name type="scientific">Austropuccinia psidii MF-1</name>
    <dbReference type="NCBI Taxonomy" id="1389203"/>
    <lineage>
        <taxon>Eukaryota</taxon>
        <taxon>Fungi</taxon>
        <taxon>Dikarya</taxon>
        <taxon>Basidiomycota</taxon>
        <taxon>Pucciniomycotina</taxon>
        <taxon>Pucciniomycetes</taxon>
        <taxon>Pucciniales</taxon>
        <taxon>Sphaerophragmiaceae</taxon>
        <taxon>Austropuccinia</taxon>
    </lineage>
</organism>
<protein>
    <submittedName>
        <fullName evidence="1">Uncharacterized protein</fullName>
    </submittedName>
</protein>
<keyword evidence="2" id="KW-1185">Reference proteome</keyword>
<name>A0A9Q3PBI8_9BASI</name>
<comment type="caution">
    <text evidence="1">The sequence shown here is derived from an EMBL/GenBank/DDBJ whole genome shotgun (WGS) entry which is preliminary data.</text>
</comment>